<evidence type="ECO:0000313" key="1">
    <source>
        <dbReference type="EMBL" id="KKL71749.1"/>
    </source>
</evidence>
<sequence>MRSEKLKQLVKDKVPLKFRINCPSQSRELQDFMFALDVGWAYDGAKVLQHLDASFLFYRAYDVNGLIQSSDDSDFYNREAKEFDIINDRIIQECKWPNLKKLVED</sequence>
<feature type="non-terminal residue" evidence="1">
    <location>
        <position position="105"/>
    </location>
</feature>
<comment type="caution">
    <text evidence="1">The sequence shown here is derived from an EMBL/GenBank/DDBJ whole genome shotgun (WGS) entry which is preliminary data.</text>
</comment>
<organism evidence="1">
    <name type="scientific">marine sediment metagenome</name>
    <dbReference type="NCBI Taxonomy" id="412755"/>
    <lineage>
        <taxon>unclassified sequences</taxon>
        <taxon>metagenomes</taxon>
        <taxon>ecological metagenomes</taxon>
    </lineage>
</organism>
<dbReference type="EMBL" id="LAZR01025494">
    <property type="protein sequence ID" value="KKL71749.1"/>
    <property type="molecule type" value="Genomic_DNA"/>
</dbReference>
<protein>
    <submittedName>
        <fullName evidence="1">Uncharacterized protein</fullName>
    </submittedName>
</protein>
<accession>A0A0F9ECU0</accession>
<gene>
    <name evidence="1" type="ORF">LCGC14_2091850</name>
</gene>
<proteinExistence type="predicted"/>
<dbReference type="AlphaFoldDB" id="A0A0F9ECU0"/>
<name>A0A0F9ECU0_9ZZZZ</name>
<reference evidence="1" key="1">
    <citation type="journal article" date="2015" name="Nature">
        <title>Complex archaea that bridge the gap between prokaryotes and eukaryotes.</title>
        <authorList>
            <person name="Spang A."/>
            <person name="Saw J.H."/>
            <person name="Jorgensen S.L."/>
            <person name="Zaremba-Niedzwiedzka K."/>
            <person name="Martijn J."/>
            <person name="Lind A.E."/>
            <person name="van Eijk R."/>
            <person name="Schleper C."/>
            <person name="Guy L."/>
            <person name="Ettema T.J."/>
        </authorList>
    </citation>
    <scope>NUCLEOTIDE SEQUENCE</scope>
</reference>